<proteinExistence type="predicted"/>
<protein>
    <submittedName>
        <fullName evidence="2">TniQ protein</fullName>
    </submittedName>
</protein>
<dbReference type="Proteomes" id="UP000183487">
    <property type="component" value="Unassembled WGS sequence"/>
</dbReference>
<sequence>MMLVRTPFHKPNESLIGYALRLSETNGYETPWHILRLARIEQSTMTNAAFPVAKLALILGRNPDQLRNIAYMSNSGGQSHFEILGHHLGDGLGASPLRLQRPAICPECVSNRGYIEAFFDLSLAVACPLHGRELLSKCERCGNRLSHFRPGLLICRCGASLEEQIPPPVSDRIIGLMTALKVVLERVEFPSSASDVGLPIGELRSTPLRWMLTSLPKFGRFNRPNYPVHSLEVVDGIAEALENWPHGFHCFLERYCQSKEAPTFHQRFTKFSEIFFRRTQAHVKCDWLYSEFLQYGITQARDSFVDQRAIPGRSQERRVIPLRELARRTGHDIRTLAAWGKKGLLDIGSMRSGSGRRYLVDTNALTRPARAEIERRLGKREAAAWLGIPVSVLDCLRNLGQFPLLHHLASQYGFHETDLLTFRRRMLALSPQISELTSPNEVISLQDLLRTSRLHSTEHKTQLLIAFLTGELTSVGRTGESLDQIFFDRGTIAALAVASRCVIAKGALTHRQAAQIIGCDQLVISGLLENNFVKNVARGKTTRVDENSVALFAKKYAPLARCAEDWATSSAHLKQLCNRAKIGMLDIVHHENSRSPFIEHHKIPSLYEVFVDDRRARAAPATKELRPDPADQVREYLQDLRARDQPLPWHGGNVNKIAIARACGFDRDVFYTNEAAIRLLHTAVREERLRRIASGEPVDPPLARLKNYLDRLRRNGESLPMWQLKPNRSAIAKNASVDRDLLSNRDTARRMLESFLKKPKPR</sequence>
<dbReference type="RefSeq" id="WP_074768200.1">
    <property type="nucleotide sequence ID" value="NZ_FNKP01000002.1"/>
</dbReference>
<dbReference type="InterPro" id="IPR009492">
    <property type="entry name" value="TniQ"/>
</dbReference>
<name>A0A1H1HQW3_9BURK</name>
<dbReference type="OrthoDB" id="9036115at2"/>
<dbReference type="EMBL" id="FNKP01000002">
    <property type="protein sequence ID" value="SDR27803.1"/>
    <property type="molecule type" value="Genomic_DNA"/>
</dbReference>
<accession>A0A1H1HQW3</accession>
<reference evidence="3" key="1">
    <citation type="submission" date="2016-10" db="EMBL/GenBank/DDBJ databases">
        <authorList>
            <person name="Varghese N."/>
        </authorList>
    </citation>
    <scope>NUCLEOTIDE SEQUENCE [LARGE SCALE GENOMIC DNA]</scope>
    <source>
        <strain evidence="3">GAS106B</strain>
    </source>
</reference>
<evidence type="ECO:0000313" key="3">
    <source>
        <dbReference type="Proteomes" id="UP000183487"/>
    </source>
</evidence>
<gene>
    <name evidence="2" type="ORF">SAMN05443245_4187</name>
</gene>
<feature type="domain" description="TniQ" evidence="1">
    <location>
        <begin position="9"/>
        <end position="134"/>
    </location>
</feature>
<evidence type="ECO:0000259" key="1">
    <source>
        <dbReference type="Pfam" id="PF06527"/>
    </source>
</evidence>
<dbReference type="AlphaFoldDB" id="A0A1H1HQW3"/>
<keyword evidence="3" id="KW-1185">Reference proteome</keyword>
<dbReference type="Pfam" id="PF06527">
    <property type="entry name" value="TniQ"/>
    <property type="match status" value="1"/>
</dbReference>
<evidence type="ECO:0000313" key="2">
    <source>
        <dbReference type="EMBL" id="SDR27803.1"/>
    </source>
</evidence>
<organism evidence="2 3">
    <name type="scientific">Paraburkholderia fungorum</name>
    <dbReference type="NCBI Taxonomy" id="134537"/>
    <lineage>
        <taxon>Bacteria</taxon>
        <taxon>Pseudomonadati</taxon>
        <taxon>Pseudomonadota</taxon>
        <taxon>Betaproteobacteria</taxon>
        <taxon>Burkholderiales</taxon>
        <taxon>Burkholderiaceae</taxon>
        <taxon>Paraburkholderia</taxon>
    </lineage>
</organism>